<evidence type="ECO:0000256" key="1">
    <source>
        <dbReference type="SAM" id="MobiDB-lite"/>
    </source>
</evidence>
<organism evidence="2 3">
    <name type="scientific">Streblomastix strix</name>
    <dbReference type="NCBI Taxonomy" id="222440"/>
    <lineage>
        <taxon>Eukaryota</taxon>
        <taxon>Metamonada</taxon>
        <taxon>Preaxostyla</taxon>
        <taxon>Oxymonadida</taxon>
        <taxon>Streblomastigidae</taxon>
        <taxon>Streblomastix</taxon>
    </lineage>
</organism>
<dbReference type="EMBL" id="SNRW01014663">
    <property type="protein sequence ID" value="KAA6371227.1"/>
    <property type="molecule type" value="Genomic_DNA"/>
</dbReference>
<protein>
    <recommendedName>
        <fullName evidence="4">Tyr recombinase domain-containing protein</fullName>
    </recommendedName>
</protein>
<accession>A0A5J4ULC8</accession>
<evidence type="ECO:0000313" key="3">
    <source>
        <dbReference type="Proteomes" id="UP000324800"/>
    </source>
</evidence>
<comment type="caution">
    <text evidence="2">The sequence shown here is derived from an EMBL/GenBank/DDBJ whole genome shotgun (WGS) entry which is preliminary data.</text>
</comment>
<name>A0A5J4ULC8_9EUKA</name>
<reference evidence="2 3" key="1">
    <citation type="submission" date="2019-03" db="EMBL/GenBank/DDBJ databases">
        <title>Single cell metagenomics reveals metabolic interactions within the superorganism composed of flagellate Streblomastix strix and complex community of Bacteroidetes bacteria on its surface.</title>
        <authorList>
            <person name="Treitli S.C."/>
            <person name="Kolisko M."/>
            <person name="Husnik F."/>
            <person name="Keeling P."/>
            <person name="Hampl V."/>
        </authorList>
    </citation>
    <scope>NUCLEOTIDE SEQUENCE [LARGE SCALE GENOMIC DNA]</scope>
    <source>
        <strain evidence="2">ST1C</strain>
    </source>
</reference>
<feature type="region of interest" description="Disordered" evidence="1">
    <location>
        <begin position="225"/>
        <end position="268"/>
    </location>
</feature>
<evidence type="ECO:0000313" key="2">
    <source>
        <dbReference type="EMBL" id="KAA6371227.1"/>
    </source>
</evidence>
<dbReference type="Proteomes" id="UP000324800">
    <property type="component" value="Unassembled WGS sequence"/>
</dbReference>
<feature type="region of interest" description="Disordered" evidence="1">
    <location>
        <begin position="189"/>
        <end position="213"/>
    </location>
</feature>
<evidence type="ECO:0008006" key="4">
    <source>
        <dbReference type="Google" id="ProtNLM"/>
    </source>
</evidence>
<sequence length="467" mass="52465">MERSDGYGKQYEDVRFVNSYIKSNSWCSGYGMGSDTGGSGGGQGVRAKSWREELDMELAVIILMRYSNGVVETKINEKLLPEGITIIVNTDYVVTKWNIRKWRAKRPKLQSVGRIRSLVMDMDVYLLTQHIPGLENLLVHQLSKMQLKSDSQIQQKNEQTIAKVLQLVPRQRNIQSYCIEHELVQPKSLSTSTRQLDSQSTGESREGQGTSDRCCTGFEGSGLIMSIERDDSGGGGSVANREESGEESSDDGSESVCPTIQDESGKSHKRAVEEELFRRIAGRVGLDLDVVNNVIEKYGFGRSIQVETDCNIEQCSDMEGERKGCKGALEEMMKLKTLKGVALNLFSDMRDVPYSPMVQAIVKRLNLERISKAKYPTVWNINQPLICNANSEMELGRLLKRKAITLLVAFSVARMIELAAIYWRDIVDSGEEITVYTTINKCKKPRTRMVILRTREGPCRSMGAMRE</sequence>
<gene>
    <name evidence="2" type="ORF">EZS28_033245</name>
</gene>
<proteinExistence type="predicted"/>
<dbReference type="OrthoDB" id="420169at2759"/>
<feature type="compositionally biased region" description="Acidic residues" evidence="1">
    <location>
        <begin position="244"/>
        <end position="253"/>
    </location>
</feature>
<dbReference type="AlphaFoldDB" id="A0A5J4ULC8"/>